<comment type="caution">
    <text evidence="3">The sequence shown here is derived from an EMBL/GenBank/DDBJ whole genome shotgun (WGS) entry which is preliminary data.</text>
</comment>
<keyword evidence="1" id="KW-0472">Membrane</keyword>
<dbReference type="Proteomes" id="UP001610334">
    <property type="component" value="Unassembled WGS sequence"/>
</dbReference>
<protein>
    <submittedName>
        <fullName evidence="3">Uncharacterized protein</fullName>
    </submittedName>
</protein>
<feature type="chain" id="PRO_5047404751" evidence="2">
    <location>
        <begin position="20"/>
        <end position="324"/>
    </location>
</feature>
<keyword evidence="2" id="KW-0732">Signal</keyword>
<evidence type="ECO:0000256" key="2">
    <source>
        <dbReference type="SAM" id="SignalP"/>
    </source>
</evidence>
<keyword evidence="4" id="KW-1185">Reference proteome</keyword>
<accession>A0ABR4HY35</accession>
<feature type="signal peptide" evidence="2">
    <location>
        <begin position="1"/>
        <end position="19"/>
    </location>
</feature>
<reference evidence="3 4" key="1">
    <citation type="submission" date="2024-07" db="EMBL/GenBank/DDBJ databases">
        <title>Section-level genome sequencing and comparative genomics of Aspergillus sections Usti and Cavernicolus.</title>
        <authorList>
            <consortium name="Lawrence Berkeley National Laboratory"/>
            <person name="Nybo J.L."/>
            <person name="Vesth T.C."/>
            <person name="Theobald S."/>
            <person name="Frisvad J.C."/>
            <person name="Larsen T.O."/>
            <person name="Kjaerboelling I."/>
            <person name="Rothschild-Mancinelli K."/>
            <person name="Lyhne E.K."/>
            <person name="Kogle M.E."/>
            <person name="Barry K."/>
            <person name="Clum A."/>
            <person name="Na H."/>
            <person name="Ledsgaard L."/>
            <person name="Lin J."/>
            <person name="Lipzen A."/>
            <person name="Kuo A."/>
            <person name="Riley R."/>
            <person name="Mondo S."/>
            <person name="Labutti K."/>
            <person name="Haridas S."/>
            <person name="Pangalinan J."/>
            <person name="Salamov A.A."/>
            <person name="Simmons B.A."/>
            <person name="Magnuson J.K."/>
            <person name="Chen J."/>
            <person name="Drula E."/>
            <person name="Henrissat B."/>
            <person name="Wiebenga A."/>
            <person name="Lubbers R.J."/>
            <person name="Gomes A.C."/>
            <person name="Makela M.R."/>
            <person name="Stajich J."/>
            <person name="Grigoriev I.V."/>
            <person name="Mortensen U.H."/>
            <person name="De Vries R.P."/>
            <person name="Baker S.E."/>
            <person name="Andersen M.R."/>
        </authorList>
    </citation>
    <scope>NUCLEOTIDE SEQUENCE [LARGE SCALE GENOMIC DNA]</scope>
    <source>
        <strain evidence="3 4">CBS 588.65</strain>
    </source>
</reference>
<gene>
    <name evidence="3" type="ORF">BJX63DRAFT_428232</name>
</gene>
<feature type="transmembrane region" description="Helical" evidence="1">
    <location>
        <begin position="304"/>
        <end position="323"/>
    </location>
</feature>
<dbReference type="EMBL" id="JBFXLT010000007">
    <property type="protein sequence ID" value="KAL2820405.1"/>
    <property type="molecule type" value="Genomic_DNA"/>
</dbReference>
<evidence type="ECO:0000313" key="3">
    <source>
        <dbReference type="EMBL" id="KAL2820405.1"/>
    </source>
</evidence>
<keyword evidence="1" id="KW-1133">Transmembrane helix</keyword>
<evidence type="ECO:0000256" key="1">
    <source>
        <dbReference type="SAM" id="Phobius"/>
    </source>
</evidence>
<sequence>MRPNLPAICLALTTPFLSPTSILTSAQYTKSCEINSFNDCIDPIALGSKSFSFEPLFPSPLSFTYAFDVQNSTELSSEAIRPGEEQVPDSKIAFWLEYGEATLTPSARHESYMAVLLSPNITGSPEGGHNGCDGVWGAECSRNLIKFLKEQMAGESSAAGATLSQVIAQATRTIIGGTADEVPALGCPEGVFDDVYHVDEYGDLAIENSRTTRIIPSGNATHPFISERLFDTTREDLLDRAAVALLARVPLEGDLYTDVENIQLDIVCVAAEVVGEDEYPSEFTVEDDGGYDLFDVFGDGAQGVRWNSVLAIAVGILGVVWVVM</sequence>
<keyword evidence="1" id="KW-0812">Transmembrane</keyword>
<proteinExistence type="predicted"/>
<evidence type="ECO:0000313" key="4">
    <source>
        <dbReference type="Proteomes" id="UP001610334"/>
    </source>
</evidence>
<organism evidence="3 4">
    <name type="scientific">Aspergillus granulosus</name>
    <dbReference type="NCBI Taxonomy" id="176169"/>
    <lineage>
        <taxon>Eukaryota</taxon>
        <taxon>Fungi</taxon>
        <taxon>Dikarya</taxon>
        <taxon>Ascomycota</taxon>
        <taxon>Pezizomycotina</taxon>
        <taxon>Eurotiomycetes</taxon>
        <taxon>Eurotiomycetidae</taxon>
        <taxon>Eurotiales</taxon>
        <taxon>Aspergillaceae</taxon>
        <taxon>Aspergillus</taxon>
        <taxon>Aspergillus subgen. Nidulantes</taxon>
    </lineage>
</organism>
<name>A0ABR4HY35_9EURO</name>